<feature type="domain" description="Flavin reductase like" evidence="5">
    <location>
        <begin position="19"/>
        <end position="172"/>
    </location>
</feature>
<organism evidence="6 7">
    <name type="scientific">Ignatzschineria rhizosphaerae</name>
    <dbReference type="NCBI Taxonomy" id="2923279"/>
    <lineage>
        <taxon>Bacteria</taxon>
        <taxon>Pseudomonadati</taxon>
        <taxon>Pseudomonadota</taxon>
        <taxon>Gammaproteobacteria</taxon>
        <taxon>Cardiobacteriales</taxon>
        <taxon>Ignatzschineriaceae</taxon>
        <taxon>Ignatzschineria</taxon>
    </lineage>
</organism>
<sequence>MEYCFDELSGDLIYKLMASSIVPRPIAWITSISEAGVVNAAPFSFFNMMGSNPPVIAVGLQANNGALKDTAQNILQTKEFVVNLVPFSMAKVMNESSKSFASEINELEALGIETMPATLVKAPLIKNSPVKMECTLMSSVQAGEAQYVMIGEVKIFHIADEFVVDSAQCYIDTDKMALISRMHGRGWYSKNRDLFLLERPS</sequence>
<dbReference type="InterPro" id="IPR002563">
    <property type="entry name" value="Flavin_Rdtase-like_dom"/>
</dbReference>
<evidence type="ECO:0000256" key="3">
    <source>
        <dbReference type="ARBA" id="ARBA00022643"/>
    </source>
</evidence>
<dbReference type="PANTHER" id="PTHR33798:SF5">
    <property type="entry name" value="FLAVIN REDUCTASE LIKE DOMAIN-CONTAINING PROTEIN"/>
    <property type="match status" value="1"/>
</dbReference>
<keyword evidence="3" id="KW-0288">FMN</keyword>
<dbReference type="RefSeq" id="WP_242152425.1">
    <property type="nucleotide sequence ID" value="NZ_CP093379.1"/>
</dbReference>
<dbReference type="InterPro" id="IPR012349">
    <property type="entry name" value="Split_barrel_FMN-bd"/>
</dbReference>
<comment type="cofactor">
    <cofactor evidence="1">
        <name>FMN</name>
        <dbReference type="ChEBI" id="CHEBI:58210"/>
    </cofactor>
</comment>
<keyword evidence="7" id="KW-1185">Reference proteome</keyword>
<dbReference type="Gene3D" id="2.30.110.10">
    <property type="entry name" value="Electron Transport, Fmn-binding Protein, Chain A"/>
    <property type="match status" value="1"/>
</dbReference>
<evidence type="ECO:0000256" key="1">
    <source>
        <dbReference type="ARBA" id="ARBA00001917"/>
    </source>
</evidence>
<reference evidence="6 7" key="1">
    <citation type="submission" date="2022-03" db="EMBL/GenBank/DDBJ databases">
        <title>Ignatzschineria rhizosphaerae HR5S32.</title>
        <authorList>
            <person name="Sun J.Q."/>
            <person name="Feng J.Y."/>
        </authorList>
    </citation>
    <scope>NUCLEOTIDE SEQUENCE [LARGE SCALE GENOMIC DNA]</scope>
    <source>
        <strain evidence="6 7">HR5S32</strain>
    </source>
</reference>
<dbReference type="Proteomes" id="UP000829542">
    <property type="component" value="Chromosome"/>
</dbReference>
<evidence type="ECO:0000259" key="5">
    <source>
        <dbReference type="SMART" id="SM00903"/>
    </source>
</evidence>
<gene>
    <name evidence="6" type="ORF">MMG00_05290</name>
</gene>
<keyword evidence="2" id="KW-0285">Flavoprotein</keyword>
<proteinExistence type="inferred from homology"/>
<evidence type="ECO:0000313" key="6">
    <source>
        <dbReference type="EMBL" id="UNM97268.1"/>
    </source>
</evidence>
<evidence type="ECO:0000256" key="2">
    <source>
        <dbReference type="ARBA" id="ARBA00022630"/>
    </source>
</evidence>
<dbReference type="SUPFAM" id="SSF50475">
    <property type="entry name" value="FMN-binding split barrel"/>
    <property type="match status" value="1"/>
</dbReference>
<accession>A0ABY3X315</accession>
<dbReference type="PANTHER" id="PTHR33798">
    <property type="entry name" value="FLAVOPROTEIN OXYGENASE"/>
    <property type="match status" value="1"/>
</dbReference>
<dbReference type="EMBL" id="CP093379">
    <property type="protein sequence ID" value="UNM97268.1"/>
    <property type="molecule type" value="Genomic_DNA"/>
</dbReference>
<protein>
    <submittedName>
        <fullName evidence="6">Flavin reductase family protein</fullName>
    </submittedName>
</protein>
<evidence type="ECO:0000313" key="7">
    <source>
        <dbReference type="Proteomes" id="UP000829542"/>
    </source>
</evidence>
<dbReference type="SMART" id="SM00903">
    <property type="entry name" value="Flavin_Reduct"/>
    <property type="match status" value="1"/>
</dbReference>
<dbReference type="Pfam" id="PF01613">
    <property type="entry name" value="Flavin_Reduct"/>
    <property type="match status" value="1"/>
</dbReference>
<name>A0ABY3X315_9GAMM</name>
<comment type="similarity">
    <text evidence="4">Belongs to the flavoredoxin family.</text>
</comment>
<evidence type="ECO:0000256" key="4">
    <source>
        <dbReference type="ARBA" id="ARBA00038054"/>
    </source>
</evidence>